<evidence type="ECO:0000256" key="1">
    <source>
        <dbReference type="SAM" id="Phobius"/>
    </source>
</evidence>
<organism evidence="2 3">
    <name type="scientific">Treponema rectale</name>
    <dbReference type="NCBI Taxonomy" id="744512"/>
    <lineage>
        <taxon>Bacteria</taxon>
        <taxon>Pseudomonadati</taxon>
        <taxon>Spirochaetota</taxon>
        <taxon>Spirochaetia</taxon>
        <taxon>Spirochaetales</taxon>
        <taxon>Treponemataceae</taxon>
        <taxon>Treponema</taxon>
    </lineage>
</organism>
<keyword evidence="1" id="KW-1133">Transmembrane helix</keyword>
<proteinExistence type="predicted"/>
<dbReference type="GO" id="GO:0015234">
    <property type="term" value="F:thiamine transmembrane transporter activity"/>
    <property type="evidence" value="ECO:0007669"/>
    <property type="project" value="InterPro"/>
</dbReference>
<dbReference type="Proteomes" id="UP000593591">
    <property type="component" value="Chromosome"/>
</dbReference>
<gene>
    <name evidence="2" type="ORF">DYE49_01155</name>
</gene>
<dbReference type="AlphaFoldDB" id="A0A7M1XJH7"/>
<feature type="transmembrane region" description="Helical" evidence="1">
    <location>
        <begin position="140"/>
        <end position="164"/>
    </location>
</feature>
<accession>A0A7M1XJH7</accession>
<feature type="transmembrane region" description="Helical" evidence="1">
    <location>
        <begin position="305"/>
        <end position="329"/>
    </location>
</feature>
<reference evidence="2 3" key="1">
    <citation type="submission" date="2018-08" db="EMBL/GenBank/DDBJ databases">
        <title>The first complete genome of Treponema rectale (CHPAT), a commensal spirochete of the bovine rectum.</title>
        <authorList>
            <person name="Staton G.J."/>
            <person name="Clegg S.R."/>
            <person name="Carter S.D."/>
            <person name="Radford A.D."/>
            <person name="Darby A."/>
            <person name="Hall N."/>
            <person name="Birtles R.J."/>
            <person name="Evans N.J."/>
        </authorList>
    </citation>
    <scope>NUCLEOTIDE SEQUENCE [LARGE SCALE GENOMIC DNA]</scope>
    <source>
        <strain evidence="2 3">CHPA</strain>
    </source>
</reference>
<name>A0A7M1XJH7_9SPIR</name>
<dbReference type="Pfam" id="PF09515">
    <property type="entry name" value="Thia_YuaJ"/>
    <property type="match status" value="1"/>
</dbReference>
<evidence type="ECO:0000313" key="3">
    <source>
        <dbReference type="Proteomes" id="UP000593591"/>
    </source>
</evidence>
<feature type="transmembrane region" description="Helical" evidence="1">
    <location>
        <begin position="106"/>
        <end position="128"/>
    </location>
</feature>
<evidence type="ECO:0000313" key="2">
    <source>
        <dbReference type="EMBL" id="QOS39135.1"/>
    </source>
</evidence>
<dbReference type="Gene3D" id="1.10.1760.20">
    <property type="match status" value="1"/>
</dbReference>
<keyword evidence="1" id="KW-0472">Membrane</keyword>
<sequence>MEDSEVLSNEANASSVVGTRSKSQKAVSQIVIMAMMLAISIALKGITELIPIFNWPLGGSVSLVMVPLVLVALFCGPVYGVVAGVIFGVIDFLFDGVISWTPNVTAVLLSLLLDYVIGFGACGLAGLFRKQFFERKVWAASLGMTLAGVVRFISSFFSGVIVFTQAFDYDATEGLWADFSAEGIIYSFNYNIGYMLLTIAISVIVLVILLKPLFIVLDYPVIRPLTPKNINREEEVKNKTYLPSFEVLMPLNLSLTALIAIIGMIPALALSWFGYVSGIISLVLGGYEVYELISKKDSNQNKKMQIIFIALAVLALALSIVAILSRYTYAIAAYQD</sequence>
<feature type="transmembrane region" description="Helical" evidence="1">
    <location>
        <begin position="26"/>
        <end position="46"/>
    </location>
</feature>
<dbReference type="EMBL" id="CP031517">
    <property type="protein sequence ID" value="QOS39135.1"/>
    <property type="molecule type" value="Genomic_DNA"/>
</dbReference>
<feature type="transmembrane region" description="Helical" evidence="1">
    <location>
        <begin position="247"/>
        <end position="266"/>
    </location>
</feature>
<dbReference type="GO" id="GO:0005886">
    <property type="term" value="C:plasma membrane"/>
    <property type="evidence" value="ECO:0007669"/>
    <property type="project" value="InterPro"/>
</dbReference>
<dbReference type="InterPro" id="IPR012651">
    <property type="entry name" value="Thia_Transptr_ThiT"/>
</dbReference>
<feature type="transmembrane region" description="Helical" evidence="1">
    <location>
        <begin position="184"/>
        <end position="210"/>
    </location>
</feature>
<dbReference type="KEGG" id="trc:DYE49_01155"/>
<protein>
    <submittedName>
        <fullName evidence="2">ECF transporter S component</fullName>
    </submittedName>
</protein>
<keyword evidence="1" id="KW-0812">Transmembrane</keyword>
<feature type="transmembrane region" description="Helical" evidence="1">
    <location>
        <begin position="272"/>
        <end position="293"/>
    </location>
</feature>